<evidence type="ECO:0000313" key="2">
    <source>
        <dbReference type="EMBL" id="SVB11646.1"/>
    </source>
</evidence>
<reference evidence="2" key="1">
    <citation type="submission" date="2018-05" db="EMBL/GenBank/DDBJ databases">
        <authorList>
            <person name="Lanie J.A."/>
            <person name="Ng W.-L."/>
            <person name="Kazmierczak K.M."/>
            <person name="Andrzejewski T.M."/>
            <person name="Davidsen T.M."/>
            <person name="Wayne K.J."/>
            <person name="Tettelin H."/>
            <person name="Glass J.I."/>
            <person name="Rusch D."/>
            <person name="Podicherti R."/>
            <person name="Tsui H.-C.T."/>
            <person name="Winkler M.E."/>
        </authorList>
    </citation>
    <scope>NUCLEOTIDE SEQUENCE</scope>
</reference>
<name>A0A382BCX7_9ZZZZ</name>
<dbReference type="Pfam" id="PF13640">
    <property type="entry name" value="2OG-FeII_Oxy_3"/>
    <property type="match status" value="1"/>
</dbReference>
<dbReference type="EMBL" id="UINC01029245">
    <property type="protein sequence ID" value="SVB11646.1"/>
    <property type="molecule type" value="Genomic_DNA"/>
</dbReference>
<proteinExistence type="predicted"/>
<gene>
    <name evidence="2" type="ORF">METZ01_LOCUS164500</name>
</gene>
<organism evidence="2">
    <name type="scientific">marine metagenome</name>
    <dbReference type="NCBI Taxonomy" id="408172"/>
    <lineage>
        <taxon>unclassified sequences</taxon>
        <taxon>metagenomes</taxon>
        <taxon>ecological metagenomes</taxon>
    </lineage>
</organism>
<dbReference type="AlphaFoldDB" id="A0A382BCX7"/>
<sequence length="105" mass="12211">MSPVFLETSTTKILYNYYIWKIGCSLEMHRDNDYSFGATLYLNSHWSIHWGGLFIWQDKYTEGLKAICPSQGTLVINDKQENHAVTTVTKLAEYNRLTVQMWGVK</sequence>
<evidence type="ECO:0000259" key="1">
    <source>
        <dbReference type="Pfam" id="PF13640"/>
    </source>
</evidence>
<accession>A0A382BCX7</accession>
<dbReference type="InterPro" id="IPR044862">
    <property type="entry name" value="Pro_4_hyd_alph_FE2OG_OXY"/>
</dbReference>
<dbReference type="Gene3D" id="2.60.120.620">
    <property type="entry name" value="q2cbj1_9rhob like domain"/>
    <property type="match status" value="1"/>
</dbReference>
<protein>
    <recommendedName>
        <fullName evidence="1">Prolyl 4-hydroxylase alpha subunit Fe(2+) 2OG dioxygenase domain-containing protein</fullName>
    </recommendedName>
</protein>
<feature type="domain" description="Prolyl 4-hydroxylase alpha subunit Fe(2+) 2OG dioxygenase" evidence="1">
    <location>
        <begin position="18"/>
        <end position="102"/>
    </location>
</feature>